<organism evidence="13 14">
    <name type="scientific">Pelagibius litoralis</name>
    <dbReference type="NCBI Taxonomy" id="374515"/>
    <lineage>
        <taxon>Bacteria</taxon>
        <taxon>Pseudomonadati</taxon>
        <taxon>Pseudomonadota</taxon>
        <taxon>Alphaproteobacteria</taxon>
        <taxon>Rhodospirillales</taxon>
        <taxon>Rhodovibrionaceae</taxon>
        <taxon>Pelagibius</taxon>
    </lineage>
</organism>
<gene>
    <name evidence="11" type="primary">psd</name>
    <name evidence="13" type="ORF">HBA54_20045</name>
</gene>
<dbReference type="EMBL" id="JAAQPH010000017">
    <property type="protein sequence ID" value="NIA70896.1"/>
    <property type="molecule type" value="Genomic_DNA"/>
</dbReference>
<name>A0A967F0T4_9PROT</name>
<dbReference type="InterPro" id="IPR033175">
    <property type="entry name" value="PSD-A"/>
</dbReference>
<dbReference type="PANTHER" id="PTHR35809">
    <property type="entry name" value="ARCHAETIDYLSERINE DECARBOXYLASE PROENZYME-RELATED"/>
    <property type="match status" value="1"/>
</dbReference>
<dbReference type="GO" id="GO:0004609">
    <property type="term" value="F:phosphatidylserine decarboxylase activity"/>
    <property type="evidence" value="ECO:0007669"/>
    <property type="project" value="UniProtKB-UniRule"/>
</dbReference>
<comment type="caution">
    <text evidence="13">The sequence shown here is derived from an EMBL/GenBank/DDBJ whole genome shotgun (WGS) entry which is preliminary data.</text>
</comment>
<feature type="chain" id="PRO_5038198794" description="Phosphatidylserine decarboxylase beta chain" evidence="11">
    <location>
        <begin position="1"/>
        <end position="195"/>
    </location>
</feature>
<evidence type="ECO:0000256" key="1">
    <source>
        <dbReference type="ARBA" id="ARBA00022475"/>
    </source>
</evidence>
<keyword evidence="10 11" id="KW-0670">Pyruvate</keyword>
<evidence type="ECO:0000313" key="14">
    <source>
        <dbReference type="Proteomes" id="UP000761264"/>
    </source>
</evidence>
<comment type="cofactor">
    <cofactor evidence="11">
        <name>pyruvate</name>
        <dbReference type="ChEBI" id="CHEBI:15361"/>
    </cofactor>
    <text evidence="11">Binds 1 pyruvoyl group covalently per subunit.</text>
</comment>
<dbReference type="NCBIfam" id="NF003679">
    <property type="entry name" value="PRK05305.1-3"/>
    <property type="match status" value="1"/>
</dbReference>
<accession>A0A967F0T4</accession>
<comment type="pathway">
    <text evidence="11">Phospholipid metabolism; phosphatidylethanolamine biosynthesis; phosphatidylethanolamine from CDP-diacylglycerol: step 2/2.</text>
</comment>
<evidence type="ECO:0000256" key="11">
    <source>
        <dbReference type="HAMAP-Rule" id="MF_00664"/>
    </source>
</evidence>
<dbReference type="GO" id="GO:0006646">
    <property type="term" value="P:phosphatidylethanolamine biosynthetic process"/>
    <property type="evidence" value="ECO:0007669"/>
    <property type="project" value="UniProtKB-UniRule"/>
</dbReference>
<keyword evidence="6 11" id="KW-0865">Zymogen</keyword>
<evidence type="ECO:0000256" key="3">
    <source>
        <dbReference type="ARBA" id="ARBA00022793"/>
    </source>
</evidence>
<keyword evidence="9 11" id="KW-1208">Phospholipid metabolism</keyword>
<reference evidence="13" key="1">
    <citation type="submission" date="2020-03" db="EMBL/GenBank/DDBJ databases">
        <title>Genome of Pelagibius litoralis DSM 21314T.</title>
        <authorList>
            <person name="Wang G."/>
        </authorList>
    </citation>
    <scope>NUCLEOTIDE SEQUENCE</scope>
    <source>
        <strain evidence="13">DSM 21314</strain>
    </source>
</reference>
<keyword evidence="4 11" id="KW-0443">Lipid metabolism</keyword>
<keyword evidence="12" id="KW-0812">Transmembrane</keyword>
<feature type="active site" description="Schiff-base intermediate with substrate; via pyruvic acid" evidence="11">
    <location>
        <position position="196"/>
    </location>
</feature>
<comment type="subunit">
    <text evidence="11">Heterodimer of a large membrane-associated beta subunit and a small pyruvoyl-containing alpha subunit.</text>
</comment>
<sequence length="238" mass="25682">MQASQKAGDVVFRSVLVPINRAGWPFIAAALVAALLLGLLWSPLFWLGLLGAAFCTYFFRDPPRVTPSRPGLVIAPADGMVQMIESAPPPPELEMGDAPLTRISIFLNVFNVHVNRVPLDGKISAVSYRPGKFLNAAMDKASVDNERMSLKVTSYDGVDLAFVQIAGLVARRIICNVSLGQPVRAGQVFGLIRFGSRMDVYLPEGVSPLVVPHQTAIAGETVIADLLSQESARQGEER</sequence>
<evidence type="ECO:0000256" key="4">
    <source>
        <dbReference type="ARBA" id="ARBA00023098"/>
    </source>
</evidence>
<dbReference type="InterPro" id="IPR003817">
    <property type="entry name" value="PS_Dcarbxylase"/>
</dbReference>
<dbReference type="Proteomes" id="UP000761264">
    <property type="component" value="Unassembled WGS sequence"/>
</dbReference>
<protein>
    <recommendedName>
        <fullName evidence="11">Phosphatidylserine decarboxylase proenzyme</fullName>
        <ecNumber evidence="11">4.1.1.65</ecNumber>
    </recommendedName>
    <component>
        <recommendedName>
            <fullName evidence="11">Phosphatidylserine decarboxylase alpha chain</fullName>
        </recommendedName>
    </component>
    <component>
        <recommendedName>
            <fullName evidence="11">Phosphatidylserine decarboxylase beta chain</fullName>
        </recommendedName>
    </component>
</protein>
<comment type="subcellular location">
    <subcellularLocation>
        <location evidence="11">Cell membrane</location>
        <topology evidence="11">Peripheral membrane protein</topology>
    </subcellularLocation>
</comment>
<feature type="transmembrane region" description="Helical" evidence="12">
    <location>
        <begin position="26"/>
        <end position="59"/>
    </location>
</feature>
<keyword evidence="7 11" id="KW-0594">Phospholipid biosynthesis</keyword>
<dbReference type="HAMAP" id="MF_00664">
    <property type="entry name" value="PS_decarb_PSD_A"/>
    <property type="match status" value="1"/>
</dbReference>
<evidence type="ECO:0000256" key="5">
    <source>
        <dbReference type="ARBA" id="ARBA00023136"/>
    </source>
</evidence>
<comment type="PTM">
    <text evidence="11">Is synthesized initially as an inactive proenzyme. Formation of the active enzyme involves a self-maturation process in which the active site pyruvoyl group is generated from an internal serine residue via an autocatalytic post-translational modification. Two non-identical subunits are generated from the proenzyme in this reaction, and the pyruvate is formed at the N-terminus of the alpha chain, which is derived from the carboxyl end of the proenzyme. The post-translation cleavage follows an unusual pathway, termed non-hydrolytic serinolysis, in which the side chain hydroxyl group of the serine supplies its oxygen atom to form the C-terminus of the beta chain, while the remainder of the serine residue undergoes an oxidative deamination to produce ammonia and the pyruvoyl prosthetic group on the alpha chain.</text>
</comment>
<evidence type="ECO:0000256" key="8">
    <source>
        <dbReference type="ARBA" id="ARBA00023239"/>
    </source>
</evidence>
<evidence type="ECO:0000256" key="9">
    <source>
        <dbReference type="ARBA" id="ARBA00023264"/>
    </source>
</evidence>
<comment type="function">
    <text evidence="11">Catalyzes the formation of phosphatidylethanolamine (PtdEtn) from phosphatidylserine (PtdSer).</text>
</comment>
<keyword evidence="14" id="KW-1185">Reference proteome</keyword>
<dbReference type="PANTHER" id="PTHR35809:SF1">
    <property type="entry name" value="ARCHAETIDYLSERINE DECARBOXYLASE PROENZYME-RELATED"/>
    <property type="match status" value="1"/>
</dbReference>
<dbReference type="NCBIfam" id="NF003677">
    <property type="entry name" value="PRK05305.1-1"/>
    <property type="match status" value="1"/>
</dbReference>
<feature type="modified residue" description="Pyruvic acid (Ser); by autocatalysis" evidence="11">
    <location>
        <position position="196"/>
    </location>
</feature>
<proteinExistence type="inferred from homology"/>
<dbReference type="NCBIfam" id="NF003678">
    <property type="entry name" value="PRK05305.1-2"/>
    <property type="match status" value="1"/>
</dbReference>
<evidence type="ECO:0000256" key="2">
    <source>
        <dbReference type="ARBA" id="ARBA00022516"/>
    </source>
</evidence>
<evidence type="ECO:0000256" key="6">
    <source>
        <dbReference type="ARBA" id="ARBA00023145"/>
    </source>
</evidence>
<keyword evidence="5 11" id="KW-0472">Membrane</keyword>
<keyword evidence="1 11" id="KW-1003">Cell membrane</keyword>
<dbReference type="Pfam" id="PF02666">
    <property type="entry name" value="PS_Dcarbxylase"/>
    <property type="match status" value="1"/>
</dbReference>
<evidence type="ECO:0000256" key="12">
    <source>
        <dbReference type="SAM" id="Phobius"/>
    </source>
</evidence>
<keyword evidence="8 11" id="KW-0456">Lyase</keyword>
<feature type="site" description="Cleavage (non-hydrolytic); by autocatalysis" evidence="11">
    <location>
        <begin position="195"/>
        <end position="196"/>
    </location>
</feature>
<comment type="catalytic activity">
    <reaction evidence="11">
        <text>a 1,2-diacyl-sn-glycero-3-phospho-L-serine + H(+) = a 1,2-diacyl-sn-glycero-3-phosphoethanolamine + CO2</text>
        <dbReference type="Rhea" id="RHEA:20828"/>
        <dbReference type="ChEBI" id="CHEBI:15378"/>
        <dbReference type="ChEBI" id="CHEBI:16526"/>
        <dbReference type="ChEBI" id="CHEBI:57262"/>
        <dbReference type="ChEBI" id="CHEBI:64612"/>
        <dbReference type="EC" id="4.1.1.65"/>
    </reaction>
</comment>
<dbReference type="AlphaFoldDB" id="A0A967F0T4"/>
<dbReference type="EC" id="4.1.1.65" evidence="11"/>
<keyword evidence="3 11" id="KW-0210">Decarboxylase</keyword>
<evidence type="ECO:0000256" key="10">
    <source>
        <dbReference type="ARBA" id="ARBA00023317"/>
    </source>
</evidence>
<dbReference type="GO" id="GO:0005886">
    <property type="term" value="C:plasma membrane"/>
    <property type="evidence" value="ECO:0007669"/>
    <property type="project" value="UniProtKB-SubCell"/>
</dbReference>
<keyword evidence="2 11" id="KW-0444">Lipid biosynthesis</keyword>
<comment type="similarity">
    <text evidence="11">Belongs to the phosphatidylserine decarboxylase family. PSD-A subfamily.</text>
</comment>
<evidence type="ECO:0000256" key="7">
    <source>
        <dbReference type="ARBA" id="ARBA00023209"/>
    </source>
</evidence>
<keyword evidence="12" id="KW-1133">Transmembrane helix</keyword>
<evidence type="ECO:0000313" key="13">
    <source>
        <dbReference type="EMBL" id="NIA70896.1"/>
    </source>
</evidence>
<feature type="chain" id="PRO_5038198793" description="Phosphatidylserine decarboxylase alpha chain" evidence="11">
    <location>
        <begin position="196"/>
        <end position="238"/>
    </location>
</feature>